<gene>
    <name evidence="1" type="ORF">J2R98_001996</name>
</gene>
<keyword evidence="2" id="KW-1185">Reference proteome</keyword>
<dbReference type="EMBL" id="JAUSUP010000005">
    <property type="protein sequence ID" value="MDQ0352162.1"/>
    <property type="molecule type" value="Genomic_DNA"/>
</dbReference>
<dbReference type="Proteomes" id="UP001236723">
    <property type="component" value="Unassembled WGS sequence"/>
</dbReference>
<proteinExistence type="predicted"/>
<evidence type="ECO:0008006" key="3">
    <source>
        <dbReference type="Google" id="ProtNLM"/>
    </source>
</evidence>
<reference evidence="1 2" key="1">
    <citation type="submission" date="2023-07" db="EMBL/GenBank/DDBJ databases">
        <title>Genomic Encyclopedia of Type Strains, Phase IV (KMG-IV): sequencing the most valuable type-strain genomes for metagenomic binning, comparative biology and taxonomic classification.</title>
        <authorList>
            <person name="Goeker M."/>
        </authorList>
    </citation>
    <scope>NUCLEOTIDE SEQUENCE [LARGE SCALE GENOMIC DNA]</scope>
    <source>
        <strain evidence="1 2">DSM 15448</strain>
    </source>
</reference>
<dbReference type="Pfam" id="PF14091">
    <property type="entry name" value="DUF4269"/>
    <property type="match status" value="1"/>
</dbReference>
<evidence type="ECO:0000313" key="1">
    <source>
        <dbReference type="EMBL" id="MDQ0352162.1"/>
    </source>
</evidence>
<accession>A0ABU0DUM3</accession>
<comment type="caution">
    <text evidence="1">The sequence shown here is derived from an EMBL/GenBank/DDBJ whole genome shotgun (WGS) entry which is preliminary data.</text>
</comment>
<protein>
    <recommendedName>
        <fullName evidence="3">DUF4269 domain-containing protein</fullName>
    </recommendedName>
</protein>
<sequence>MEFGNNRQQKALTAINELNILNDLSRYDPILCGTIPLQIDIEDSDLDIIFYVTNFSEFEDKVLKLYSHLSDFKLERKRIRDEDVVKANFNFKGFEFEMFGQNQPTHKQHAYLHMIVQAEVLKRDESMKCKVIELKEKGYKTEPAFCEVLGIDGDPYIGLLEYGEKKGFIN</sequence>
<organism evidence="1 2">
    <name type="scientific">Alkalibacillus filiformis</name>
    <dbReference type="NCBI Taxonomy" id="200990"/>
    <lineage>
        <taxon>Bacteria</taxon>
        <taxon>Bacillati</taxon>
        <taxon>Bacillota</taxon>
        <taxon>Bacilli</taxon>
        <taxon>Bacillales</taxon>
        <taxon>Bacillaceae</taxon>
        <taxon>Alkalibacillus</taxon>
    </lineage>
</organism>
<evidence type="ECO:0000313" key="2">
    <source>
        <dbReference type="Proteomes" id="UP001236723"/>
    </source>
</evidence>
<dbReference type="InterPro" id="IPR025365">
    <property type="entry name" value="DUF4269"/>
</dbReference>
<name>A0ABU0DUM3_9BACI</name>